<dbReference type="SUPFAM" id="SSF53383">
    <property type="entry name" value="PLP-dependent transferases"/>
    <property type="match status" value="1"/>
</dbReference>
<dbReference type="GO" id="GO:0030170">
    <property type="term" value="F:pyridoxal phosphate binding"/>
    <property type="evidence" value="ECO:0007669"/>
    <property type="project" value="InterPro"/>
</dbReference>
<dbReference type="Pfam" id="PF01053">
    <property type="entry name" value="Cys_Met_Meta_PP"/>
    <property type="match status" value="1"/>
</dbReference>
<dbReference type="EMBL" id="CP015231">
    <property type="protein sequence ID" value="ANP42348.1"/>
    <property type="molecule type" value="Genomic_DNA"/>
</dbReference>
<dbReference type="Gene3D" id="3.90.1150.10">
    <property type="entry name" value="Aspartate Aminotransferase, domain 1"/>
    <property type="match status" value="1"/>
</dbReference>
<evidence type="ECO:0000256" key="2">
    <source>
        <dbReference type="ARBA" id="ARBA00022898"/>
    </source>
</evidence>
<dbReference type="KEGG" id="rmb:K529_016340"/>
<proteinExistence type="inferred from homology"/>
<evidence type="ECO:0000256" key="3">
    <source>
        <dbReference type="PIRSR" id="PIRSR001434-2"/>
    </source>
</evidence>
<dbReference type="Gene3D" id="3.40.640.10">
    <property type="entry name" value="Type I PLP-dependent aspartate aminotransferase-like (Major domain)"/>
    <property type="match status" value="1"/>
</dbReference>
<evidence type="ECO:0000313" key="6">
    <source>
        <dbReference type="Proteomes" id="UP000013243"/>
    </source>
</evidence>
<dbReference type="InterPro" id="IPR015422">
    <property type="entry name" value="PyrdxlP-dep_Trfase_small"/>
</dbReference>
<dbReference type="InterPro" id="IPR000277">
    <property type="entry name" value="Cys/Met-Metab_PyrdxlP-dep_enz"/>
</dbReference>
<comment type="cofactor">
    <cofactor evidence="1 4">
        <name>pyridoxal 5'-phosphate</name>
        <dbReference type="ChEBI" id="CHEBI:597326"/>
    </cofactor>
</comment>
<dbReference type="RefSeq" id="WP_005614110.1">
    <property type="nucleotide sequence ID" value="NZ_CP015231.1"/>
</dbReference>
<dbReference type="GO" id="GO:0005737">
    <property type="term" value="C:cytoplasm"/>
    <property type="evidence" value="ECO:0007669"/>
    <property type="project" value="TreeGrafter"/>
</dbReference>
<keyword evidence="2 3" id="KW-0663">Pyridoxal phosphate</keyword>
<gene>
    <name evidence="5" type="ORF">K529_016340</name>
</gene>
<dbReference type="PANTHER" id="PTHR11808">
    <property type="entry name" value="TRANS-SULFURATION ENZYME FAMILY MEMBER"/>
    <property type="match status" value="1"/>
</dbReference>
<dbReference type="OrthoDB" id="9805807at2"/>
<accession>A0A1B1A746</accession>
<dbReference type="PANTHER" id="PTHR11808:SF80">
    <property type="entry name" value="CYSTATHIONINE GAMMA-LYASE"/>
    <property type="match status" value="1"/>
</dbReference>
<name>A0A1B1A746_9RHOB</name>
<dbReference type="GeneID" id="28251435"/>
<dbReference type="GO" id="GO:0019346">
    <property type="term" value="P:transsulfuration"/>
    <property type="evidence" value="ECO:0007669"/>
    <property type="project" value="InterPro"/>
</dbReference>
<sequence>MKDHEIPHLSDLDRLTETLIGPEAAMPHDASSVPIFQTSSFLFDRYEDMAAVFAGQSDRYIYTRGNNPTVAELEALIARMEGVEAARGFASGMAAIASAVLPFVEAGSRVVAVNNLYSDAFRLFECVLKKFGVTTDYVDGTDTEAVLAALPGASLIYLESPTSWSFTTQDLRAIGAEARRLGVVSVIDNSWATPLFQRPAEFGIDLIIHAASKYLAGHSDTIAGLVAGPKALMDRINHEAYHYLGGKMSPFDAWLVLRGMRSLHLRMARHCANGLALGRALSAHPAVTHVRHPAFEANPGNACLSGYGGLFAFDLDDSVDIARFTNALRVAKIGVSWGGPESLVIPAQAALGLSGAANVFQRFGTSAGSVRITAGLEHQEALVEDVLNAIEEGRR</sequence>
<keyword evidence="5" id="KW-0614">Plasmid</keyword>
<dbReference type="Proteomes" id="UP000013243">
    <property type="component" value="Plasmid unnamed1"/>
</dbReference>
<dbReference type="AlphaFoldDB" id="A0A1B1A746"/>
<evidence type="ECO:0000313" key="5">
    <source>
        <dbReference type="EMBL" id="ANP42348.1"/>
    </source>
</evidence>
<feature type="modified residue" description="N6-(pyridoxal phosphate)lysine" evidence="3">
    <location>
        <position position="213"/>
    </location>
</feature>
<dbReference type="InterPro" id="IPR015424">
    <property type="entry name" value="PyrdxlP-dep_Trfase"/>
</dbReference>
<geneLocation type="plasmid" evidence="5 6">
    <name>unnamed1</name>
</geneLocation>
<dbReference type="CDD" id="cd00614">
    <property type="entry name" value="CGS_like"/>
    <property type="match status" value="1"/>
</dbReference>
<dbReference type="FunFam" id="3.40.640.10:FF:000046">
    <property type="entry name" value="Cystathionine gamma-lyase"/>
    <property type="match status" value="1"/>
</dbReference>
<protein>
    <submittedName>
        <fullName evidence="5">Uncharacterized protein</fullName>
    </submittedName>
</protein>
<reference evidence="5 6" key="1">
    <citation type="journal article" date="2016" name="ISME J.">
        <title>Global occurrence and heterogeneity of the Roseobacter-clade species Ruegeria mobilis.</title>
        <authorList>
            <person name="Sonnenschein E."/>
            <person name="Gram L."/>
        </authorList>
    </citation>
    <scope>NUCLEOTIDE SEQUENCE [LARGE SCALE GENOMIC DNA]</scope>
    <source>
        <strain evidence="5 6">F1926</strain>
        <plasmid evidence="5 6">unnamed1</plasmid>
    </source>
</reference>
<evidence type="ECO:0000256" key="4">
    <source>
        <dbReference type="RuleBase" id="RU362118"/>
    </source>
</evidence>
<dbReference type="NCBIfam" id="NF004627">
    <property type="entry name" value="PRK05968.1"/>
    <property type="match status" value="1"/>
</dbReference>
<dbReference type="PIRSF" id="PIRSF001434">
    <property type="entry name" value="CGS"/>
    <property type="match status" value="1"/>
</dbReference>
<evidence type="ECO:0000256" key="1">
    <source>
        <dbReference type="ARBA" id="ARBA00001933"/>
    </source>
</evidence>
<organism evidence="5 6">
    <name type="scientific">Tritonibacter mobilis F1926</name>
    <dbReference type="NCBI Taxonomy" id="1265309"/>
    <lineage>
        <taxon>Bacteria</taxon>
        <taxon>Pseudomonadati</taxon>
        <taxon>Pseudomonadota</taxon>
        <taxon>Alphaproteobacteria</taxon>
        <taxon>Rhodobacterales</taxon>
        <taxon>Paracoccaceae</taxon>
        <taxon>Tritonibacter</taxon>
    </lineage>
</organism>
<comment type="similarity">
    <text evidence="4">Belongs to the trans-sulfuration enzymes family.</text>
</comment>
<dbReference type="InterPro" id="IPR015421">
    <property type="entry name" value="PyrdxlP-dep_Trfase_major"/>
</dbReference>
<dbReference type="GO" id="GO:0016846">
    <property type="term" value="F:carbon-sulfur lyase activity"/>
    <property type="evidence" value="ECO:0007669"/>
    <property type="project" value="TreeGrafter"/>
</dbReference>